<keyword evidence="4 7" id="KW-1133">Transmembrane helix</keyword>
<organism evidence="9 10">
    <name type="scientific">Bifidobacterium choerinum</name>
    <dbReference type="NCBI Taxonomy" id="35760"/>
    <lineage>
        <taxon>Bacteria</taxon>
        <taxon>Bacillati</taxon>
        <taxon>Actinomycetota</taxon>
        <taxon>Actinomycetes</taxon>
        <taxon>Bifidobacteriales</taxon>
        <taxon>Bifidobacteriaceae</taxon>
        <taxon>Bifidobacterium</taxon>
    </lineage>
</organism>
<dbReference type="PANTHER" id="PTHR30572">
    <property type="entry name" value="MEMBRANE COMPONENT OF TRANSPORTER-RELATED"/>
    <property type="match status" value="1"/>
</dbReference>
<evidence type="ECO:0000256" key="2">
    <source>
        <dbReference type="ARBA" id="ARBA00022475"/>
    </source>
</evidence>
<name>A0A087AF13_9BIFI</name>
<gene>
    <name evidence="9" type="ORF">BCHO_0781</name>
</gene>
<feature type="transmembrane region" description="Helical" evidence="7">
    <location>
        <begin position="558"/>
        <end position="581"/>
    </location>
</feature>
<feature type="domain" description="ABC3 transporter permease C-terminal" evidence="8">
    <location>
        <begin position="384"/>
        <end position="460"/>
    </location>
</feature>
<evidence type="ECO:0000313" key="9">
    <source>
        <dbReference type="EMBL" id="KFI57363.1"/>
    </source>
</evidence>
<protein>
    <submittedName>
        <fullName evidence="9">ABC transporter permease</fullName>
    </submittedName>
</protein>
<dbReference type="InterPro" id="IPR050250">
    <property type="entry name" value="Macrolide_Exporter_MacB"/>
</dbReference>
<dbReference type="Proteomes" id="UP000028995">
    <property type="component" value="Unassembled WGS sequence"/>
</dbReference>
<dbReference type="GO" id="GO:0022857">
    <property type="term" value="F:transmembrane transporter activity"/>
    <property type="evidence" value="ECO:0007669"/>
    <property type="project" value="TreeGrafter"/>
</dbReference>
<proteinExistence type="predicted"/>
<evidence type="ECO:0000256" key="6">
    <source>
        <dbReference type="SAM" id="MobiDB-lite"/>
    </source>
</evidence>
<dbReference type="STRING" id="35760.BCHO_0781"/>
<dbReference type="InterPro" id="IPR003838">
    <property type="entry name" value="ABC3_permease_C"/>
</dbReference>
<keyword evidence="10" id="KW-1185">Reference proteome</keyword>
<keyword evidence="2" id="KW-1003">Cell membrane</keyword>
<dbReference type="eggNOG" id="COG0577">
    <property type="taxonomic scope" value="Bacteria"/>
</dbReference>
<sequence>MFIIGNALKNITRNKGRSALMIIIVAIVTAAATIGLAIVQAAQRARTDALANTTISAQITLDRRALMDEARSSSDGADGKPDMDAMRASVADKTLTLADYERYAKASYGVKSSYYIETAAVAVANDGIDAVDSNGGTVKEETGSKQSEQSNGTNDGAQSGGGVDGQRNPPQMPDGVTGMDAGGDAGAQMTVGDFSLIGFSSDEAVANAPNGAFTMDDGHVFGYDTGDDNDVIISETLAAANDVKVGDTITVANVADEDTTYTFKVMGIYSDASDSSTPMGGPMTSTTNDPANAIYTSVSTLDKLGLTADKTIDVTDAHGDTRETRAATLSYTYVFDGKDGYDEFVRSVKKAGLGDEYTVVSQDVQRYESSLLPIENVAKFAKTLLIVVLAVGAVVLVVLTIFNIRERKYEIGVLTAIGVNKIKVATQYAVELLAVTLIGLAVGVGAGAAASMPVSNALLSSQVEAQSAQIAQQRDQFGRDMQSGPGQRPDADDATGGTSGGTNPDDASNDATGGNGGDATDGAMGNGRQPDSMRDGFGNASQVIAKINATVDWATLGWMLLIGLGLTLLAALVAAVFVMRYEPLQILADRS</sequence>
<feature type="compositionally biased region" description="Polar residues" evidence="6">
    <location>
        <begin position="144"/>
        <end position="157"/>
    </location>
</feature>
<feature type="transmembrane region" description="Helical" evidence="7">
    <location>
        <begin position="20"/>
        <end position="39"/>
    </location>
</feature>
<accession>A0A087AF13</accession>
<feature type="region of interest" description="Disordered" evidence="6">
    <location>
        <begin position="478"/>
        <end position="535"/>
    </location>
</feature>
<dbReference type="Pfam" id="PF02687">
    <property type="entry name" value="FtsX"/>
    <property type="match status" value="1"/>
</dbReference>
<comment type="subcellular location">
    <subcellularLocation>
        <location evidence="1">Cell membrane</location>
        <topology evidence="1">Multi-pass membrane protein</topology>
    </subcellularLocation>
</comment>
<dbReference type="PANTHER" id="PTHR30572:SF9">
    <property type="entry name" value="ABC TRANSPORTER PERMEASE PROTEIN"/>
    <property type="match status" value="1"/>
</dbReference>
<evidence type="ECO:0000256" key="4">
    <source>
        <dbReference type="ARBA" id="ARBA00022989"/>
    </source>
</evidence>
<evidence type="ECO:0000256" key="1">
    <source>
        <dbReference type="ARBA" id="ARBA00004651"/>
    </source>
</evidence>
<dbReference type="GO" id="GO:0005886">
    <property type="term" value="C:plasma membrane"/>
    <property type="evidence" value="ECO:0007669"/>
    <property type="project" value="UniProtKB-SubCell"/>
</dbReference>
<dbReference type="OrthoDB" id="9812886at2"/>
<feature type="region of interest" description="Disordered" evidence="6">
    <location>
        <begin position="133"/>
        <end position="184"/>
    </location>
</feature>
<evidence type="ECO:0000256" key="7">
    <source>
        <dbReference type="SAM" id="Phobius"/>
    </source>
</evidence>
<dbReference type="AlphaFoldDB" id="A0A087AF13"/>
<comment type="caution">
    <text evidence="9">The sequence shown here is derived from an EMBL/GenBank/DDBJ whole genome shotgun (WGS) entry which is preliminary data.</text>
</comment>
<reference evidence="9 10" key="1">
    <citation type="submission" date="2014-03" db="EMBL/GenBank/DDBJ databases">
        <title>Genomics of Bifidobacteria.</title>
        <authorList>
            <person name="Ventura M."/>
            <person name="Milani C."/>
            <person name="Lugli G.A."/>
        </authorList>
    </citation>
    <scope>NUCLEOTIDE SEQUENCE [LARGE SCALE GENOMIC DNA]</scope>
    <source>
        <strain evidence="9 10">LMG 10510</strain>
    </source>
</reference>
<evidence type="ECO:0000256" key="5">
    <source>
        <dbReference type="ARBA" id="ARBA00023136"/>
    </source>
</evidence>
<feature type="transmembrane region" description="Helical" evidence="7">
    <location>
        <begin position="384"/>
        <end position="404"/>
    </location>
</feature>
<evidence type="ECO:0000259" key="8">
    <source>
        <dbReference type="Pfam" id="PF02687"/>
    </source>
</evidence>
<feature type="transmembrane region" description="Helical" evidence="7">
    <location>
        <begin position="425"/>
        <end position="450"/>
    </location>
</feature>
<dbReference type="RefSeq" id="WP_024540861.1">
    <property type="nucleotide sequence ID" value="NZ_JGYU01000005.1"/>
</dbReference>
<evidence type="ECO:0000256" key="3">
    <source>
        <dbReference type="ARBA" id="ARBA00022692"/>
    </source>
</evidence>
<dbReference type="EMBL" id="JGYU01000005">
    <property type="protein sequence ID" value="KFI57363.1"/>
    <property type="molecule type" value="Genomic_DNA"/>
</dbReference>
<evidence type="ECO:0000313" key="10">
    <source>
        <dbReference type="Proteomes" id="UP000028995"/>
    </source>
</evidence>
<keyword evidence="5 7" id="KW-0472">Membrane</keyword>
<feature type="compositionally biased region" description="Low complexity" evidence="6">
    <location>
        <begin position="501"/>
        <end position="512"/>
    </location>
</feature>
<keyword evidence="3 7" id="KW-0812">Transmembrane</keyword>